<evidence type="ECO:0000313" key="1">
    <source>
        <dbReference type="EMBL" id="KIK91750.1"/>
    </source>
</evidence>
<keyword evidence="2" id="KW-1185">Reference proteome</keyword>
<name>A0A0D0E3R5_9AGAM</name>
<dbReference type="HOGENOM" id="CLU_2638795_0_0_1"/>
<accession>A0A0D0E3R5</accession>
<reference evidence="1 2" key="1">
    <citation type="submission" date="2014-04" db="EMBL/GenBank/DDBJ databases">
        <authorList>
            <consortium name="DOE Joint Genome Institute"/>
            <person name="Kuo A."/>
            <person name="Kohler A."/>
            <person name="Jargeat P."/>
            <person name="Nagy L.G."/>
            <person name="Floudas D."/>
            <person name="Copeland A."/>
            <person name="Barry K.W."/>
            <person name="Cichocki N."/>
            <person name="Veneault-Fourrey C."/>
            <person name="LaButti K."/>
            <person name="Lindquist E.A."/>
            <person name="Lipzen A."/>
            <person name="Lundell T."/>
            <person name="Morin E."/>
            <person name="Murat C."/>
            <person name="Sun H."/>
            <person name="Tunlid A."/>
            <person name="Henrissat B."/>
            <person name="Grigoriev I.V."/>
            <person name="Hibbett D.S."/>
            <person name="Martin F."/>
            <person name="Nordberg H.P."/>
            <person name="Cantor M.N."/>
            <person name="Hua S.X."/>
        </authorList>
    </citation>
    <scope>NUCLEOTIDE SEQUENCE [LARGE SCALE GENOMIC DNA]</scope>
    <source>
        <strain evidence="1 2">Ve08.2h10</strain>
    </source>
</reference>
<sequence length="77" mass="8477">MTALQNGAITLLHIRQFDNDPEKFNPWSGHRLLKYTPTTIEPGESTPESCGLDGGYVTLLIRYADQTGEPIATKSAK</sequence>
<dbReference type="Proteomes" id="UP000054538">
    <property type="component" value="Unassembled WGS sequence"/>
</dbReference>
<dbReference type="EMBL" id="KN825352">
    <property type="protein sequence ID" value="KIK91750.1"/>
    <property type="molecule type" value="Genomic_DNA"/>
</dbReference>
<protein>
    <submittedName>
        <fullName evidence="1">Uncharacterized protein</fullName>
    </submittedName>
</protein>
<proteinExistence type="predicted"/>
<dbReference type="AlphaFoldDB" id="A0A0D0E3R5"/>
<organism evidence="1 2">
    <name type="scientific">Paxillus rubicundulus Ve08.2h10</name>
    <dbReference type="NCBI Taxonomy" id="930991"/>
    <lineage>
        <taxon>Eukaryota</taxon>
        <taxon>Fungi</taxon>
        <taxon>Dikarya</taxon>
        <taxon>Basidiomycota</taxon>
        <taxon>Agaricomycotina</taxon>
        <taxon>Agaricomycetes</taxon>
        <taxon>Agaricomycetidae</taxon>
        <taxon>Boletales</taxon>
        <taxon>Paxilineae</taxon>
        <taxon>Paxillaceae</taxon>
        <taxon>Paxillus</taxon>
    </lineage>
</organism>
<reference evidence="2" key="2">
    <citation type="submission" date="2015-01" db="EMBL/GenBank/DDBJ databases">
        <title>Evolutionary Origins and Diversification of the Mycorrhizal Mutualists.</title>
        <authorList>
            <consortium name="DOE Joint Genome Institute"/>
            <consortium name="Mycorrhizal Genomics Consortium"/>
            <person name="Kohler A."/>
            <person name="Kuo A."/>
            <person name="Nagy L.G."/>
            <person name="Floudas D."/>
            <person name="Copeland A."/>
            <person name="Barry K.W."/>
            <person name="Cichocki N."/>
            <person name="Veneault-Fourrey C."/>
            <person name="LaButti K."/>
            <person name="Lindquist E.A."/>
            <person name="Lipzen A."/>
            <person name="Lundell T."/>
            <person name="Morin E."/>
            <person name="Murat C."/>
            <person name="Riley R."/>
            <person name="Ohm R."/>
            <person name="Sun H."/>
            <person name="Tunlid A."/>
            <person name="Henrissat B."/>
            <person name="Grigoriev I.V."/>
            <person name="Hibbett D.S."/>
            <person name="Martin F."/>
        </authorList>
    </citation>
    <scope>NUCLEOTIDE SEQUENCE [LARGE SCALE GENOMIC DNA]</scope>
    <source>
        <strain evidence="2">Ve08.2h10</strain>
    </source>
</reference>
<gene>
    <name evidence="1" type="ORF">PAXRUDRAFT_830553</name>
</gene>
<evidence type="ECO:0000313" key="2">
    <source>
        <dbReference type="Proteomes" id="UP000054538"/>
    </source>
</evidence>
<dbReference type="InParanoid" id="A0A0D0E3R5"/>